<dbReference type="PROSITE" id="PS50977">
    <property type="entry name" value="HTH_TETR_2"/>
    <property type="match status" value="1"/>
</dbReference>
<evidence type="ECO:0000259" key="5">
    <source>
        <dbReference type="PROSITE" id="PS50977"/>
    </source>
</evidence>
<proteinExistence type="predicted"/>
<sequence length="182" mass="19766">MAGQGARARLLAAVVEHLAATGVGELSLRRLAAEIGTSHRMLIYHFGSKEGLLVAVVRAVEDNQRALLASLRDLDHAELGRAFWRALTDPALRAHERLFFELYGQAAQGRPGTTALLDGIVESWVEPLAELERARGRPPEEARTRARLALAVARGLLLDLVATDDERGVTAAMDLFLDLVAD</sequence>
<evidence type="ECO:0000313" key="7">
    <source>
        <dbReference type="Proteomes" id="UP000282084"/>
    </source>
</evidence>
<dbReference type="PANTHER" id="PTHR30055">
    <property type="entry name" value="HTH-TYPE TRANSCRIPTIONAL REGULATOR RUTR"/>
    <property type="match status" value="1"/>
</dbReference>
<comment type="caution">
    <text evidence="6">The sequence shown here is derived from an EMBL/GenBank/DDBJ whole genome shotgun (WGS) entry which is preliminary data.</text>
</comment>
<dbReference type="SUPFAM" id="SSF46689">
    <property type="entry name" value="Homeodomain-like"/>
    <property type="match status" value="1"/>
</dbReference>
<dbReference type="RefSeq" id="WP_121002831.1">
    <property type="nucleotide sequence ID" value="NZ_RBXO01000001.1"/>
</dbReference>
<organism evidence="6 7">
    <name type="scientific">Saccharothrix australiensis</name>
    <dbReference type="NCBI Taxonomy" id="2072"/>
    <lineage>
        <taxon>Bacteria</taxon>
        <taxon>Bacillati</taxon>
        <taxon>Actinomycetota</taxon>
        <taxon>Actinomycetes</taxon>
        <taxon>Pseudonocardiales</taxon>
        <taxon>Pseudonocardiaceae</taxon>
        <taxon>Saccharothrix</taxon>
    </lineage>
</organism>
<feature type="DNA-binding region" description="H-T-H motif" evidence="4">
    <location>
        <begin position="27"/>
        <end position="46"/>
    </location>
</feature>
<dbReference type="PANTHER" id="PTHR30055:SF234">
    <property type="entry name" value="HTH-TYPE TRANSCRIPTIONAL REGULATOR BETI"/>
    <property type="match status" value="1"/>
</dbReference>
<dbReference type="Gene3D" id="1.10.357.10">
    <property type="entry name" value="Tetracycline Repressor, domain 2"/>
    <property type="match status" value="1"/>
</dbReference>
<evidence type="ECO:0000256" key="4">
    <source>
        <dbReference type="PROSITE-ProRule" id="PRU00335"/>
    </source>
</evidence>
<dbReference type="OrthoDB" id="5177743at2"/>
<accession>A0A495VU59</accession>
<dbReference type="InterPro" id="IPR001647">
    <property type="entry name" value="HTH_TetR"/>
</dbReference>
<keyword evidence="3" id="KW-0804">Transcription</keyword>
<dbReference type="InterPro" id="IPR009057">
    <property type="entry name" value="Homeodomain-like_sf"/>
</dbReference>
<evidence type="ECO:0000256" key="1">
    <source>
        <dbReference type="ARBA" id="ARBA00023015"/>
    </source>
</evidence>
<keyword evidence="1" id="KW-0805">Transcription regulation</keyword>
<reference evidence="6 7" key="1">
    <citation type="submission" date="2018-10" db="EMBL/GenBank/DDBJ databases">
        <title>Sequencing the genomes of 1000 actinobacteria strains.</title>
        <authorList>
            <person name="Klenk H.-P."/>
        </authorList>
    </citation>
    <scope>NUCLEOTIDE SEQUENCE [LARGE SCALE GENOMIC DNA]</scope>
    <source>
        <strain evidence="6 7">DSM 43800</strain>
    </source>
</reference>
<dbReference type="GO" id="GO:0003700">
    <property type="term" value="F:DNA-binding transcription factor activity"/>
    <property type="evidence" value="ECO:0007669"/>
    <property type="project" value="TreeGrafter"/>
</dbReference>
<gene>
    <name evidence="6" type="ORF">C8E97_1456</name>
</gene>
<keyword evidence="2 4" id="KW-0238">DNA-binding</keyword>
<dbReference type="GO" id="GO:0000976">
    <property type="term" value="F:transcription cis-regulatory region binding"/>
    <property type="evidence" value="ECO:0007669"/>
    <property type="project" value="TreeGrafter"/>
</dbReference>
<keyword evidence="7" id="KW-1185">Reference proteome</keyword>
<dbReference type="Proteomes" id="UP000282084">
    <property type="component" value="Unassembled WGS sequence"/>
</dbReference>
<evidence type="ECO:0000256" key="2">
    <source>
        <dbReference type="ARBA" id="ARBA00023125"/>
    </source>
</evidence>
<evidence type="ECO:0000313" key="6">
    <source>
        <dbReference type="EMBL" id="RKT52916.1"/>
    </source>
</evidence>
<dbReference type="EMBL" id="RBXO01000001">
    <property type="protein sequence ID" value="RKT52916.1"/>
    <property type="molecule type" value="Genomic_DNA"/>
</dbReference>
<dbReference type="AlphaFoldDB" id="A0A495VU59"/>
<name>A0A495VU59_9PSEU</name>
<dbReference type="InterPro" id="IPR050109">
    <property type="entry name" value="HTH-type_TetR-like_transc_reg"/>
</dbReference>
<dbReference type="Pfam" id="PF00440">
    <property type="entry name" value="TetR_N"/>
    <property type="match status" value="1"/>
</dbReference>
<protein>
    <submittedName>
        <fullName evidence="6">TetR family transcriptional regulator</fullName>
    </submittedName>
</protein>
<feature type="domain" description="HTH tetR-type" evidence="5">
    <location>
        <begin position="4"/>
        <end position="64"/>
    </location>
</feature>
<evidence type="ECO:0000256" key="3">
    <source>
        <dbReference type="ARBA" id="ARBA00023163"/>
    </source>
</evidence>